<dbReference type="CDD" id="cd22358">
    <property type="entry name" value="SfsA-like_archaeal"/>
    <property type="match status" value="1"/>
</dbReference>
<dbReference type="RefSeq" id="WP_088854732.1">
    <property type="nucleotide sequence ID" value="NZ_CP015102.1"/>
</dbReference>
<dbReference type="KEGG" id="tpaf:A3L08_09250"/>
<dbReference type="Pfam" id="PF03749">
    <property type="entry name" value="SfsA"/>
    <property type="match status" value="1"/>
</dbReference>
<protein>
    <recommendedName>
        <fullName evidence="1">Sugar fermentation stimulation protein homolog</fullName>
    </recommendedName>
</protein>
<dbReference type="Pfam" id="PF17746">
    <property type="entry name" value="SfsA_N"/>
    <property type="match status" value="1"/>
</dbReference>
<dbReference type="OrthoDB" id="34139at2157"/>
<feature type="domain" description="SfsA N-terminal OB" evidence="3">
    <location>
        <begin position="17"/>
        <end position="73"/>
    </location>
</feature>
<dbReference type="HAMAP" id="MF_00095">
    <property type="entry name" value="SfsA"/>
    <property type="match status" value="1"/>
</dbReference>
<dbReference type="PANTHER" id="PTHR30545">
    <property type="entry name" value="SUGAR FERMENTATION STIMULATION PROTEIN A"/>
    <property type="match status" value="1"/>
</dbReference>
<accession>A0A218P9N6</accession>
<dbReference type="NCBIfam" id="TIGR00230">
    <property type="entry name" value="sfsA"/>
    <property type="match status" value="1"/>
</dbReference>
<dbReference type="PANTHER" id="PTHR30545:SF2">
    <property type="entry name" value="SUGAR FERMENTATION STIMULATION PROTEIN A"/>
    <property type="match status" value="1"/>
</dbReference>
<dbReference type="AlphaFoldDB" id="A0A218P9N6"/>
<evidence type="ECO:0000313" key="4">
    <source>
        <dbReference type="EMBL" id="ASJ07489.1"/>
    </source>
</evidence>
<dbReference type="Gene3D" id="2.40.50.580">
    <property type="match status" value="1"/>
</dbReference>
<dbReference type="Gene3D" id="3.40.1350.60">
    <property type="match status" value="1"/>
</dbReference>
<dbReference type="Proteomes" id="UP000197418">
    <property type="component" value="Chromosome"/>
</dbReference>
<keyword evidence="5" id="KW-1185">Reference proteome</keyword>
<dbReference type="GO" id="GO:0003677">
    <property type="term" value="F:DNA binding"/>
    <property type="evidence" value="ECO:0007669"/>
    <property type="project" value="InterPro"/>
</dbReference>
<name>A0A218P9N6_9EURY</name>
<sequence>MRKPVLLELNVVPCTFIERLNRFVALVDVKGETRKALITNTGRLEEFMTPGRKAFCTPKSGGKTDFVLVAFEDLGGRGAVIDTRTQAKAFERALELNLVPWLKDCRIKRKEVRTGKSRLDYLFECPDGEIHAEMKSAVLRGGDRGEYAMYPDCPSTRGQKHIRELIGLSKEGKRTMIFFIGAMPGVEKFTPYEKGDPEIARLLKEARKAGVEIHALSISLLPDGRVVLERPSLEVELREDF</sequence>
<dbReference type="GeneID" id="33316456"/>
<dbReference type="InterPro" id="IPR005224">
    <property type="entry name" value="SfsA"/>
</dbReference>
<feature type="domain" description="Sugar fermentation stimulation protein C-terminal" evidence="2">
    <location>
        <begin position="86"/>
        <end position="221"/>
    </location>
</feature>
<dbReference type="EMBL" id="CP015102">
    <property type="protein sequence ID" value="ASJ07489.1"/>
    <property type="molecule type" value="Genomic_DNA"/>
</dbReference>
<organism evidence="4 5">
    <name type="scientific">Thermococcus pacificus</name>
    <dbReference type="NCBI Taxonomy" id="71998"/>
    <lineage>
        <taxon>Archaea</taxon>
        <taxon>Methanobacteriati</taxon>
        <taxon>Methanobacteriota</taxon>
        <taxon>Thermococci</taxon>
        <taxon>Thermococcales</taxon>
        <taxon>Thermococcaceae</taxon>
        <taxon>Thermococcus</taxon>
    </lineage>
</organism>
<dbReference type="InterPro" id="IPR040452">
    <property type="entry name" value="SfsA_C"/>
</dbReference>
<comment type="similarity">
    <text evidence="1">Belongs to the SfsA family.</text>
</comment>
<proteinExistence type="inferred from homology"/>
<evidence type="ECO:0000259" key="3">
    <source>
        <dbReference type="Pfam" id="PF17746"/>
    </source>
</evidence>
<reference evidence="4 5" key="1">
    <citation type="submission" date="2016-04" db="EMBL/GenBank/DDBJ databases">
        <title>Complete genome sequence of Thermococcus pacificus type strain P4.</title>
        <authorList>
            <person name="Oger P.M."/>
        </authorList>
    </citation>
    <scope>NUCLEOTIDE SEQUENCE [LARGE SCALE GENOMIC DNA]</scope>
    <source>
        <strain evidence="4 5">P-4</strain>
    </source>
</reference>
<evidence type="ECO:0000313" key="5">
    <source>
        <dbReference type="Proteomes" id="UP000197418"/>
    </source>
</evidence>
<gene>
    <name evidence="1" type="primary">sfsA</name>
    <name evidence="4" type="ORF">A3L08_09250</name>
</gene>
<dbReference type="InterPro" id="IPR041465">
    <property type="entry name" value="SfsA_N"/>
</dbReference>
<evidence type="ECO:0000259" key="2">
    <source>
        <dbReference type="Pfam" id="PF03749"/>
    </source>
</evidence>
<evidence type="ECO:0000256" key="1">
    <source>
        <dbReference type="HAMAP-Rule" id="MF_00095"/>
    </source>
</evidence>